<keyword evidence="8 11" id="KW-1133">Transmembrane helix</keyword>
<protein>
    <submittedName>
        <fullName evidence="13">Putative ascorbate-specific transmembrane electron transporter 1</fullName>
    </submittedName>
</protein>
<evidence type="ECO:0000256" key="7">
    <source>
        <dbReference type="ARBA" id="ARBA00022982"/>
    </source>
</evidence>
<dbReference type="InterPro" id="IPR006593">
    <property type="entry name" value="Cyt_b561/ferric_Rdtase_TM"/>
</dbReference>
<keyword evidence="4" id="KW-0349">Heme</keyword>
<evidence type="ECO:0000256" key="3">
    <source>
        <dbReference type="ARBA" id="ARBA00022448"/>
    </source>
</evidence>
<dbReference type="GO" id="GO:0016491">
    <property type="term" value="F:oxidoreductase activity"/>
    <property type="evidence" value="ECO:0007669"/>
    <property type="project" value="InterPro"/>
</dbReference>
<evidence type="ECO:0000256" key="11">
    <source>
        <dbReference type="SAM" id="Phobius"/>
    </source>
</evidence>
<keyword evidence="6" id="KW-0479">Metal-binding</keyword>
<dbReference type="InterPro" id="IPR043205">
    <property type="entry name" value="CYB561/CYBRD1-like"/>
</dbReference>
<dbReference type="OrthoDB" id="907479at2759"/>
<evidence type="ECO:0000256" key="4">
    <source>
        <dbReference type="ARBA" id="ARBA00022617"/>
    </source>
</evidence>
<dbReference type="PROSITE" id="PS50939">
    <property type="entry name" value="CYTOCHROME_B561"/>
    <property type="match status" value="1"/>
</dbReference>
<feature type="transmembrane region" description="Helical" evidence="11">
    <location>
        <begin position="92"/>
        <end position="111"/>
    </location>
</feature>
<keyword evidence="10 11" id="KW-0472">Membrane</keyword>
<evidence type="ECO:0000256" key="10">
    <source>
        <dbReference type="ARBA" id="ARBA00023136"/>
    </source>
</evidence>
<evidence type="ECO:0000256" key="1">
    <source>
        <dbReference type="ARBA" id="ARBA00001970"/>
    </source>
</evidence>
<dbReference type="Pfam" id="PF03188">
    <property type="entry name" value="Cytochrom_B561"/>
    <property type="match status" value="1"/>
</dbReference>
<feature type="non-terminal residue" evidence="13">
    <location>
        <position position="156"/>
    </location>
</feature>
<keyword evidence="9" id="KW-0408">Iron</keyword>
<dbReference type="EMBL" id="RXIC02000025">
    <property type="protein sequence ID" value="KAB1205913.1"/>
    <property type="molecule type" value="Genomic_DNA"/>
</dbReference>
<sequence>VNQAAIMAYKAVPARKRTQKGVHLVLHLMSLAAGIVGIIVIFKVHREAGTANMQTLHSWLGISTISLHGLQWVFAFFAYCFPGAEKSTRAKLLPWHSFAGMVIFLLAILTAETGLVRFNILGQWLNTEAYIVNFIGLLILLYAISVSLTVILPRSY</sequence>
<keyword evidence="14" id="KW-1185">Reference proteome</keyword>
<feature type="transmembrane region" description="Helical" evidence="11">
    <location>
        <begin position="131"/>
        <end position="152"/>
    </location>
</feature>
<evidence type="ECO:0000313" key="14">
    <source>
        <dbReference type="Proteomes" id="UP000516437"/>
    </source>
</evidence>
<dbReference type="PANTHER" id="PTHR10106">
    <property type="entry name" value="CYTOCHROME B561-RELATED"/>
    <property type="match status" value="1"/>
</dbReference>
<dbReference type="GO" id="GO:0046872">
    <property type="term" value="F:metal ion binding"/>
    <property type="evidence" value="ECO:0007669"/>
    <property type="project" value="UniProtKB-KW"/>
</dbReference>
<evidence type="ECO:0000256" key="8">
    <source>
        <dbReference type="ARBA" id="ARBA00022989"/>
    </source>
</evidence>
<accession>A0A6A1UZV3</accession>
<evidence type="ECO:0000256" key="9">
    <source>
        <dbReference type="ARBA" id="ARBA00023004"/>
    </source>
</evidence>
<comment type="subcellular location">
    <subcellularLocation>
        <location evidence="2">Membrane</location>
        <topology evidence="2">Multi-pass membrane protein</topology>
    </subcellularLocation>
</comment>
<gene>
    <name evidence="13" type="ORF">CJ030_MR7G027902</name>
</gene>
<feature type="transmembrane region" description="Helical" evidence="11">
    <location>
        <begin position="24"/>
        <end position="44"/>
    </location>
</feature>
<evidence type="ECO:0000256" key="5">
    <source>
        <dbReference type="ARBA" id="ARBA00022692"/>
    </source>
</evidence>
<dbReference type="AlphaFoldDB" id="A0A6A1UZV3"/>
<dbReference type="PANTHER" id="PTHR10106:SF43">
    <property type="entry name" value="CYTOCHROME B561 FAMILY PROTEIN, EXPRESSED"/>
    <property type="match status" value="1"/>
</dbReference>
<evidence type="ECO:0000256" key="2">
    <source>
        <dbReference type="ARBA" id="ARBA00004141"/>
    </source>
</evidence>
<feature type="domain" description="Cytochrome b561" evidence="12">
    <location>
        <begin position="1"/>
        <end position="151"/>
    </location>
</feature>
<keyword evidence="7" id="KW-0249">Electron transport</keyword>
<proteinExistence type="predicted"/>
<comment type="caution">
    <text evidence="13">The sequence shown here is derived from an EMBL/GenBank/DDBJ whole genome shotgun (WGS) entry which is preliminary data.</text>
</comment>
<keyword evidence="3" id="KW-0813">Transport</keyword>
<evidence type="ECO:0000259" key="12">
    <source>
        <dbReference type="PROSITE" id="PS50939"/>
    </source>
</evidence>
<dbReference type="GO" id="GO:0016020">
    <property type="term" value="C:membrane"/>
    <property type="evidence" value="ECO:0007669"/>
    <property type="project" value="UniProtKB-SubCell"/>
</dbReference>
<organism evidence="13 14">
    <name type="scientific">Morella rubra</name>
    <name type="common">Chinese bayberry</name>
    <dbReference type="NCBI Taxonomy" id="262757"/>
    <lineage>
        <taxon>Eukaryota</taxon>
        <taxon>Viridiplantae</taxon>
        <taxon>Streptophyta</taxon>
        <taxon>Embryophyta</taxon>
        <taxon>Tracheophyta</taxon>
        <taxon>Spermatophyta</taxon>
        <taxon>Magnoliopsida</taxon>
        <taxon>eudicotyledons</taxon>
        <taxon>Gunneridae</taxon>
        <taxon>Pentapetalae</taxon>
        <taxon>rosids</taxon>
        <taxon>fabids</taxon>
        <taxon>Fagales</taxon>
        <taxon>Myricaceae</taxon>
        <taxon>Morella</taxon>
    </lineage>
</organism>
<comment type="cofactor">
    <cofactor evidence="1">
        <name>heme b</name>
        <dbReference type="ChEBI" id="CHEBI:60344"/>
    </cofactor>
</comment>
<name>A0A6A1UZV3_9ROSI</name>
<dbReference type="SMART" id="SM00665">
    <property type="entry name" value="B561"/>
    <property type="match status" value="1"/>
</dbReference>
<feature type="transmembrane region" description="Helical" evidence="11">
    <location>
        <begin position="56"/>
        <end position="80"/>
    </location>
</feature>
<reference evidence="13 14" key="1">
    <citation type="journal article" date="2019" name="Plant Biotechnol. J.">
        <title>The red bayberry genome and genetic basis of sex determination.</title>
        <authorList>
            <person name="Jia H.M."/>
            <person name="Jia H.J."/>
            <person name="Cai Q.L."/>
            <person name="Wang Y."/>
            <person name="Zhao H.B."/>
            <person name="Yang W.F."/>
            <person name="Wang G.Y."/>
            <person name="Li Y.H."/>
            <person name="Zhan D.L."/>
            <person name="Shen Y.T."/>
            <person name="Niu Q.F."/>
            <person name="Chang L."/>
            <person name="Qiu J."/>
            <person name="Zhao L."/>
            <person name="Xie H.B."/>
            <person name="Fu W.Y."/>
            <person name="Jin J."/>
            <person name="Li X.W."/>
            <person name="Jiao Y."/>
            <person name="Zhou C.C."/>
            <person name="Tu T."/>
            <person name="Chai C.Y."/>
            <person name="Gao J.L."/>
            <person name="Fan L.J."/>
            <person name="van de Weg E."/>
            <person name="Wang J.Y."/>
            <person name="Gao Z.S."/>
        </authorList>
    </citation>
    <scope>NUCLEOTIDE SEQUENCE [LARGE SCALE GENOMIC DNA]</scope>
    <source>
        <tissue evidence="13">Leaves</tissue>
    </source>
</reference>
<dbReference type="Gene3D" id="1.20.120.1770">
    <property type="match status" value="1"/>
</dbReference>
<dbReference type="Proteomes" id="UP000516437">
    <property type="component" value="Chromosome 7"/>
</dbReference>
<keyword evidence="5 11" id="KW-0812">Transmembrane</keyword>
<evidence type="ECO:0000256" key="6">
    <source>
        <dbReference type="ARBA" id="ARBA00022723"/>
    </source>
</evidence>
<evidence type="ECO:0000313" key="13">
    <source>
        <dbReference type="EMBL" id="KAB1205913.1"/>
    </source>
</evidence>